<dbReference type="GO" id="GO:0005524">
    <property type="term" value="F:ATP binding"/>
    <property type="evidence" value="ECO:0007669"/>
    <property type="project" value="UniProtKB-KW"/>
</dbReference>
<dbReference type="GO" id="GO:0016887">
    <property type="term" value="F:ATP hydrolysis activity"/>
    <property type="evidence" value="ECO:0007669"/>
    <property type="project" value="InterPro"/>
</dbReference>
<dbReference type="InterPro" id="IPR041628">
    <property type="entry name" value="ChlI/MoxR_AAA_lid"/>
</dbReference>
<feature type="compositionally biased region" description="Gly residues" evidence="4">
    <location>
        <begin position="429"/>
        <end position="442"/>
    </location>
</feature>
<keyword evidence="1" id="KW-0547">Nucleotide-binding</keyword>
<feature type="compositionally biased region" description="Gly residues" evidence="4">
    <location>
        <begin position="401"/>
        <end position="419"/>
    </location>
</feature>
<dbReference type="AlphaFoldDB" id="A0A285EA62"/>
<dbReference type="InterPro" id="IPR027417">
    <property type="entry name" value="P-loop_NTPase"/>
</dbReference>
<feature type="region of interest" description="Disordered" evidence="4">
    <location>
        <begin position="1"/>
        <end position="24"/>
    </location>
</feature>
<reference evidence="7 8" key="1">
    <citation type="submission" date="2017-09" db="EMBL/GenBank/DDBJ databases">
        <authorList>
            <person name="Ehlers B."/>
            <person name="Leendertz F.H."/>
        </authorList>
    </citation>
    <scope>NUCLEOTIDE SEQUENCE [LARGE SCALE GENOMIC DNA]</scope>
    <source>
        <strain evidence="7 8">DSM 46844</strain>
    </source>
</reference>
<evidence type="ECO:0000256" key="1">
    <source>
        <dbReference type="ARBA" id="ARBA00022741"/>
    </source>
</evidence>
<evidence type="ECO:0000256" key="2">
    <source>
        <dbReference type="ARBA" id="ARBA00022840"/>
    </source>
</evidence>
<dbReference type="InterPro" id="IPR050764">
    <property type="entry name" value="CbbQ/NirQ/NorQ/GpvN"/>
</dbReference>
<sequence>MTSAASTPLEQPAGASAAGQPVPPSADAARLERVLFEIKRVIVGQDRLVERMLVAVLARGHVLLEGVPGVAKTLAVETLATVVGGSFARLQFTPDLVPADIIGTRIYKAGQDAFDTELGPVFANFVLTDEINRAPAKVQSALLEVMAEKQVSIGGVTHPLPDPFLVLATQNPIESEGVYPLPEAQRDRFLMKVLVDYPSPEEEREIIYRMGATPPVADTVLGPVDLVRMQHTASQVFVHHALVDYVVRLVVATRAPREHGMDDVAAWVSYGASPRASLGLIAASRALALVRGRDYVLPQDVLDVTADVLRHRLVLSYDALADGVPADHVVKRILQTVPLPQVTPRQRAGGFGPSAPGGPAVPQFGPLPGQPQFAPGQPGPQFSPPQGQPLPQGQPVPQFGPGPGQSGPQGAAGGQGAAGPEGQPAPQGQPGGAPYGGSGPTGNGFARGSAPA</sequence>
<dbReference type="Gene3D" id="3.40.50.300">
    <property type="entry name" value="P-loop containing nucleotide triphosphate hydrolases"/>
    <property type="match status" value="1"/>
</dbReference>
<proteinExistence type="inferred from homology"/>
<gene>
    <name evidence="7" type="ORF">SAMN06893097_10394</name>
</gene>
<dbReference type="SUPFAM" id="SSF52540">
    <property type="entry name" value="P-loop containing nucleoside triphosphate hydrolases"/>
    <property type="match status" value="1"/>
</dbReference>
<dbReference type="OrthoDB" id="9808397at2"/>
<dbReference type="Pfam" id="PF07726">
    <property type="entry name" value="AAA_3"/>
    <property type="match status" value="1"/>
</dbReference>
<dbReference type="PANTHER" id="PTHR42759">
    <property type="entry name" value="MOXR FAMILY PROTEIN"/>
    <property type="match status" value="1"/>
</dbReference>
<evidence type="ECO:0000256" key="3">
    <source>
        <dbReference type="ARBA" id="ARBA00061607"/>
    </source>
</evidence>
<dbReference type="EMBL" id="OBDO01000003">
    <property type="protein sequence ID" value="SNX95925.1"/>
    <property type="molecule type" value="Genomic_DNA"/>
</dbReference>
<protein>
    <submittedName>
        <fullName evidence="7">MoxR-like ATPase</fullName>
    </submittedName>
</protein>
<accession>A0A285EA62</accession>
<keyword evidence="2" id="KW-0067">ATP-binding</keyword>
<dbReference type="PANTHER" id="PTHR42759:SF1">
    <property type="entry name" value="MAGNESIUM-CHELATASE SUBUNIT CHLD"/>
    <property type="match status" value="1"/>
</dbReference>
<evidence type="ECO:0000259" key="6">
    <source>
        <dbReference type="Pfam" id="PF17863"/>
    </source>
</evidence>
<dbReference type="Pfam" id="PF17863">
    <property type="entry name" value="AAA_lid_2"/>
    <property type="match status" value="1"/>
</dbReference>
<evidence type="ECO:0000313" key="8">
    <source>
        <dbReference type="Proteomes" id="UP000219514"/>
    </source>
</evidence>
<evidence type="ECO:0000259" key="5">
    <source>
        <dbReference type="Pfam" id="PF07726"/>
    </source>
</evidence>
<feature type="compositionally biased region" description="Low complexity" evidence="4">
    <location>
        <begin position="353"/>
        <end position="376"/>
    </location>
</feature>
<organism evidence="7 8">
    <name type="scientific">Geodermatophilus sabuli</name>
    <dbReference type="NCBI Taxonomy" id="1564158"/>
    <lineage>
        <taxon>Bacteria</taxon>
        <taxon>Bacillati</taxon>
        <taxon>Actinomycetota</taxon>
        <taxon>Actinomycetes</taxon>
        <taxon>Geodermatophilales</taxon>
        <taxon>Geodermatophilaceae</taxon>
        <taxon>Geodermatophilus</taxon>
    </lineage>
</organism>
<dbReference type="InterPro" id="IPR011703">
    <property type="entry name" value="ATPase_AAA-3"/>
</dbReference>
<dbReference type="RefSeq" id="WP_097205967.1">
    <property type="nucleotide sequence ID" value="NZ_OBDO01000003.1"/>
</dbReference>
<keyword evidence="8" id="KW-1185">Reference proteome</keyword>
<feature type="compositionally biased region" description="Pro residues" evidence="4">
    <location>
        <begin position="377"/>
        <end position="400"/>
    </location>
</feature>
<evidence type="ECO:0000313" key="7">
    <source>
        <dbReference type="EMBL" id="SNX95925.1"/>
    </source>
</evidence>
<dbReference type="Gene3D" id="1.10.8.80">
    <property type="entry name" value="Magnesium chelatase subunit I, C-Terminal domain"/>
    <property type="match status" value="1"/>
</dbReference>
<name>A0A285EA62_9ACTN</name>
<feature type="domain" description="ATPase AAA-3" evidence="5">
    <location>
        <begin position="61"/>
        <end position="191"/>
    </location>
</feature>
<feature type="domain" description="ChlI/MoxR AAA lid" evidence="6">
    <location>
        <begin position="268"/>
        <end position="333"/>
    </location>
</feature>
<dbReference type="Proteomes" id="UP000219514">
    <property type="component" value="Unassembled WGS sequence"/>
</dbReference>
<dbReference type="FunFam" id="3.40.50.300:FF:000640">
    <property type="entry name" value="MoxR family ATPase"/>
    <property type="match status" value="1"/>
</dbReference>
<evidence type="ECO:0000256" key="4">
    <source>
        <dbReference type="SAM" id="MobiDB-lite"/>
    </source>
</evidence>
<comment type="similarity">
    <text evidence="3">Belongs to the MoxR family.</text>
</comment>
<feature type="region of interest" description="Disordered" evidence="4">
    <location>
        <begin position="341"/>
        <end position="452"/>
    </location>
</feature>